<sequence length="774" mass="89295">MEKSSICFHRCSTSEYIYYLFNFNDEEEDYRHRILHGPYGLGRTVLPPLLESEKQDSVDCDCSIAALGSKVYRTSGPIRRFDMRNPEEGWQEVAPPPVEIKYGDSAAVGNKIFVMQHGIKYQYFDPESNSWSLMSQPPSHIQRYKYLSVLEDEKTILFSVDANDKYQNMLYGYNAETDAWVLFEDENFEEKAYELLRNAYFAVGVNRCMYWNEEGGIKCYDLDQKVYYFGLFEYLDLELRGIVRHPGDYYAYGLSMYARGRLTSLGCGKFCMLWQHDQLAGPYTDPLVDPNLIDSTFCCIYAIKFQASKVIGRSKDGQPERTLKLSIESSKSFLVKKPHWNLNKVFAVDVGSTSTSTEETTVKKSKKPMLRRDSQSWSSIEKSICFRTINRKGVSNFYMFSFSYDEDVKAIDDHHYQIIHGPYGFGRALLHPLLSGFRKNRESYREELSCSECHREHGTLPLLIEYTTRRESNCAALGSTVYCFGGYVKTKKVHCFDIRNPGDGRIKEVPSMIKHRFHPHIHTSEGKIYVMGGLHENDTSEPWMEMFDPQVNEWIGLAANPYINVTAGSLFISALFDSKTFLVFHRGKPDMHAYDIATDSWHVYDAQFDYDGYPIVRNAARYPETESKRYNLMDYLVYSKAVAYEKTWYQYDCNDGIVAYDMEAKKWFRGEFLRSHLELRGLLSQPLDSQLLCNFDPIFLHVGGGNLCLLWQDKRACGPYTDDPGSAYTCVYWIKFRVTKLIGFDGEGVLKIDIDSSKSFLISKSMALRSAIVM</sequence>
<organism evidence="2 3">
    <name type="scientific">Hibiscus sabdariffa</name>
    <name type="common">roselle</name>
    <dbReference type="NCBI Taxonomy" id="183260"/>
    <lineage>
        <taxon>Eukaryota</taxon>
        <taxon>Viridiplantae</taxon>
        <taxon>Streptophyta</taxon>
        <taxon>Embryophyta</taxon>
        <taxon>Tracheophyta</taxon>
        <taxon>Spermatophyta</taxon>
        <taxon>Magnoliopsida</taxon>
        <taxon>eudicotyledons</taxon>
        <taxon>Gunneridae</taxon>
        <taxon>Pentapetalae</taxon>
        <taxon>rosids</taxon>
        <taxon>malvids</taxon>
        <taxon>Malvales</taxon>
        <taxon>Malvaceae</taxon>
        <taxon>Malvoideae</taxon>
        <taxon>Hibiscus</taxon>
    </lineage>
</organism>
<accession>A0ABR2TQW8</accession>
<dbReference type="InterPro" id="IPR015915">
    <property type="entry name" value="Kelch-typ_b-propeller"/>
</dbReference>
<dbReference type="Gene3D" id="2.120.10.80">
    <property type="entry name" value="Kelch-type beta propeller"/>
    <property type="match status" value="2"/>
</dbReference>
<keyword evidence="3" id="KW-1185">Reference proteome</keyword>
<proteinExistence type="predicted"/>
<evidence type="ECO:0000313" key="3">
    <source>
        <dbReference type="Proteomes" id="UP001396334"/>
    </source>
</evidence>
<dbReference type="Pfam" id="PF25210">
    <property type="entry name" value="Kelch_FKB95"/>
    <property type="match status" value="1"/>
</dbReference>
<evidence type="ECO:0000259" key="1">
    <source>
        <dbReference type="Pfam" id="PF25210"/>
    </source>
</evidence>
<gene>
    <name evidence="2" type="ORF">V6N11_014775</name>
</gene>
<dbReference type="InterPro" id="IPR050354">
    <property type="entry name" value="F-box/kelch-repeat_ARATH"/>
</dbReference>
<feature type="domain" description="FKB95-like N-terminal Kelch" evidence="1">
    <location>
        <begin position="454"/>
        <end position="678"/>
    </location>
</feature>
<protein>
    <recommendedName>
        <fullName evidence="1">FKB95-like N-terminal Kelch domain-containing protein</fullName>
    </recommendedName>
</protein>
<dbReference type="InterPro" id="IPR057499">
    <property type="entry name" value="Kelch_FKB95"/>
</dbReference>
<dbReference type="PANTHER" id="PTHR24414">
    <property type="entry name" value="F-BOX/KELCH-REPEAT PROTEIN SKIP4"/>
    <property type="match status" value="1"/>
</dbReference>
<dbReference type="PANTHER" id="PTHR24414:SF23">
    <property type="entry name" value="F-BOX_KELCH-REPEAT PROTEIN SKIP6"/>
    <property type="match status" value="1"/>
</dbReference>
<reference evidence="2 3" key="1">
    <citation type="journal article" date="2024" name="G3 (Bethesda)">
        <title>Genome assembly of Hibiscus sabdariffa L. provides insights into metabolisms of medicinal natural products.</title>
        <authorList>
            <person name="Kim T."/>
        </authorList>
    </citation>
    <scope>NUCLEOTIDE SEQUENCE [LARGE SCALE GENOMIC DNA]</scope>
    <source>
        <strain evidence="2">TK-2024</strain>
        <tissue evidence="2">Old leaves</tissue>
    </source>
</reference>
<comment type="caution">
    <text evidence="2">The sequence shown here is derived from an EMBL/GenBank/DDBJ whole genome shotgun (WGS) entry which is preliminary data.</text>
</comment>
<dbReference type="EMBL" id="JBBPBN010000004">
    <property type="protein sequence ID" value="KAK9039578.1"/>
    <property type="molecule type" value="Genomic_DNA"/>
</dbReference>
<name>A0ABR2TQW8_9ROSI</name>
<dbReference type="Proteomes" id="UP001396334">
    <property type="component" value="Unassembled WGS sequence"/>
</dbReference>
<dbReference type="SUPFAM" id="SSF117281">
    <property type="entry name" value="Kelch motif"/>
    <property type="match status" value="2"/>
</dbReference>
<evidence type="ECO:0000313" key="2">
    <source>
        <dbReference type="EMBL" id="KAK9039578.1"/>
    </source>
</evidence>